<gene>
    <name evidence="1" type="ordered locus">YPA_2563</name>
</gene>
<evidence type="ECO:0000313" key="2">
    <source>
        <dbReference type="Proteomes" id="UP000001971"/>
    </source>
</evidence>
<name>A0A0E1NMK7_YERPA</name>
<proteinExistence type="predicted"/>
<sequence length="37" mass="4466">MSPNLIAEHDKILKWPEVNDLAYGHFLWLPEFKTPEW</sequence>
<dbReference type="Proteomes" id="UP000001971">
    <property type="component" value="Chromosome"/>
</dbReference>
<protein>
    <submittedName>
        <fullName evidence="1">Uncharacterized protein</fullName>
    </submittedName>
</protein>
<reference evidence="1 2" key="1">
    <citation type="journal article" date="2006" name="J. Bacteriol.">
        <title>Complete genome sequence of Yersinia pestis strains Antiqua and Nepal516: evidence of gene reduction in an emerging pathogen.</title>
        <authorList>
            <person name="Chain P.S."/>
            <person name="Hu P."/>
            <person name="Malfatti S.A."/>
            <person name="Radnedge L."/>
            <person name="Larimer F."/>
            <person name="Vergez L.M."/>
            <person name="Worsham P."/>
            <person name="Chu M.C."/>
            <person name="Andersen G.L."/>
        </authorList>
    </citation>
    <scope>NUCLEOTIDE SEQUENCE [LARGE SCALE GENOMIC DNA]</scope>
    <source>
        <strain evidence="1 2">Antiqua</strain>
    </source>
</reference>
<dbReference type="AlphaFoldDB" id="A0A0E1NMK7"/>
<dbReference type="PATRIC" id="fig|360102.15.peg.1226"/>
<accession>A0A0E1NMK7</accession>
<dbReference type="KEGG" id="ypa:YPA_2563"/>
<dbReference type="HOGENOM" id="CLU_3350704_0_0_6"/>
<evidence type="ECO:0000313" key="1">
    <source>
        <dbReference type="EMBL" id="ABG14526.1"/>
    </source>
</evidence>
<dbReference type="EMBL" id="CP000308">
    <property type="protein sequence ID" value="ABG14526.1"/>
    <property type="molecule type" value="Genomic_DNA"/>
</dbReference>
<organism evidence="1 2">
    <name type="scientific">Yersinia pestis bv. Antiqua (strain Antiqua)</name>
    <dbReference type="NCBI Taxonomy" id="360102"/>
    <lineage>
        <taxon>Bacteria</taxon>
        <taxon>Pseudomonadati</taxon>
        <taxon>Pseudomonadota</taxon>
        <taxon>Gammaproteobacteria</taxon>
        <taxon>Enterobacterales</taxon>
        <taxon>Yersiniaceae</taxon>
        <taxon>Yersinia</taxon>
    </lineage>
</organism>